<reference evidence="2 3" key="1">
    <citation type="submission" date="2013-07" db="EMBL/GenBank/DDBJ databases">
        <authorList>
            <consortium name="DOE Joint Genome Institute"/>
            <person name="Reeve W."/>
            <person name="Huntemann M."/>
            <person name="Han J."/>
            <person name="Chen A."/>
            <person name="Kyrpides N."/>
            <person name="Mavromatis K."/>
            <person name="Markowitz V."/>
            <person name="Palaniappan K."/>
            <person name="Ivanova N."/>
            <person name="Schaumberg A."/>
            <person name="Pati A."/>
            <person name="Liolios K."/>
            <person name="Nordberg H.P."/>
            <person name="Cantor M.N."/>
            <person name="Hua S.X."/>
            <person name="Woyke T."/>
        </authorList>
    </citation>
    <scope>NUCLEOTIDE SEQUENCE [LARGE SCALE GENOMIC DNA]</scope>
    <source>
        <strain evidence="2 3">DSM 43889</strain>
    </source>
</reference>
<reference evidence="2 3" key="2">
    <citation type="submission" date="2022-06" db="EMBL/GenBank/DDBJ databases">
        <title>Genomic Encyclopedia of Type Strains, Phase I: the one thousand microbial genomes (KMG-I) project.</title>
        <authorList>
            <person name="Kyrpides N."/>
        </authorList>
    </citation>
    <scope>NUCLEOTIDE SEQUENCE [LARGE SCALE GENOMIC DNA]</scope>
    <source>
        <strain evidence="2 3">DSM 43889</strain>
    </source>
</reference>
<organism evidence="2 3">
    <name type="scientific">Actinoalloteichus caeruleus DSM 43889</name>
    <dbReference type="NCBI Taxonomy" id="1120930"/>
    <lineage>
        <taxon>Bacteria</taxon>
        <taxon>Bacillati</taxon>
        <taxon>Actinomycetota</taxon>
        <taxon>Actinomycetes</taxon>
        <taxon>Pseudonocardiales</taxon>
        <taxon>Pseudonocardiaceae</taxon>
        <taxon>Actinoalloteichus</taxon>
        <taxon>Actinoalloteichus cyanogriseus</taxon>
    </lineage>
</organism>
<evidence type="ECO:0000313" key="3">
    <source>
        <dbReference type="Proteomes" id="UP000791080"/>
    </source>
</evidence>
<evidence type="ECO:0000256" key="1">
    <source>
        <dbReference type="SAM" id="Phobius"/>
    </source>
</evidence>
<accession>A0ABT1JG35</accession>
<dbReference type="Proteomes" id="UP000791080">
    <property type="component" value="Unassembled WGS sequence"/>
</dbReference>
<evidence type="ECO:0000313" key="2">
    <source>
        <dbReference type="EMBL" id="MCP2331169.1"/>
    </source>
</evidence>
<sequence>MTPNGAPSSVVLGGALVLLVLVLVWRAGARRGRRTAANRTETRVVSVTSRVLTNATLITTAQWLLLTHVANPWGQLATLLLPALITAHTLTRALLVIPSGERRGRNGS</sequence>
<protein>
    <submittedName>
        <fullName evidence="2">Uncharacterized protein</fullName>
    </submittedName>
</protein>
<gene>
    <name evidence="2" type="ORF">G443_001439</name>
</gene>
<name>A0ABT1JG35_ACTCY</name>
<dbReference type="EMBL" id="AUBJ02000001">
    <property type="protein sequence ID" value="MCP2331169.1"/>
    <property type="molecule type" value="Genomic_DNA"/>
</dbReference>
<proteinExistence type="predicted"/>
<keyword evidence="1" id="KW-0472">Membrane</keyword>
<keyword evidence="1" id="KW-1133">Transmembrane helix</keyword>
<dbReference type="RefSeq" id="WP_026420546.1">
    <property type="nucleotide sequence ID" value="NZ_AUBJ02000001.1"/>
</dbReference>
<keyword evidence="3" id="KW-1185">Reference proteome</keyword>
<comment type="caution">
    <text evidence="2">The sequence shown here is derived from an EMBL/GenBank/DDBJ whole genome shotgun (WGS) entry which is preliminary data.</text>
</comment>
<feature type="transmembrane region" description="Helical" evidence="1">
    <location>
        <begin position="6"/>
        <end position="25"/>
    </location>
</feature>
<keyword evidence="1" id="KW-0812">Transmembrane</keyword>